<dbReference type="InterPro" id="IPR010836">
    <property type="entry name" value="SapC"/>
</dbReference>
<sequence length="322" mass="34748">MREPRDAEHALANGADTSPIWNSTPFALGTAKSDATLAPPAALTARRAPLHLQRFIVNMTQLTAITSTAFADRNWQRYANYAFASRMNLIPALATELAKLVPALPMGFIPRAERFQLAALTSLQPDSNLFVAPDGRWLAGYVPAALRGYPFALARPEGAPESVLCIDEASGLIVAAGAGEPFFDADGQPAKTVKEVLNFLARVEHDRAVTQTMVDALQAASLIQPWPITVNRDGAAVPVEGIHRVDEAALNALDDAAWLALRRSGALALVYAQLFSMNQLALFEQAGAAQARMRPPPQQPRAPSLQDLGLSFGEEDSLRFDW</sequence>
<keyword evidence="2" id="KW-1185">Reference proteome</keyword>
<dbReference type="Proteomes" id="UP000006062">
    <property type="component" value="Chromosome"/>
</dbReference>
<dbReference type="HOGENOM" id="CLU_074824_1_0_6"/>
<gene>
    <name evidence="1" type="ordered locus">Thivi_2676</name>
</gene>
<name>I3YC77_THIV6</name>
<dbReference type="KEGG" id="tvi:Thivi_2676"/>
<dbReference type="eggNOG" id="COG1262">
    <property type="taxonomic scope" value="Bacteria"/>
</dbReference>
<accession>I3YC77</accession>
<evidence type="ECO:0000313" key="2">
    <source>
        <dbReference type="Proteomes" id="UP000006062"/>
    </source>
</evidence>
<dbReference type="EMBL" id="CP003154">
    <property type="protein sequence ID" value="AFL74595.1"/>
    <property type="molecule type" value="Genomic_DNA"/>
</dbReference>
<proteinExistence type="predicted"/>
<organism evidence="1 2">
    <name type="scientific">Thiocystis violascens (strain ATCC 17096 / DSM 198 / 6111)</name>
    <name type="common">Chromatium violascens</name>
    <dbReference type="NCBI Taxonomy" id="765911"/>
    <lineage>
        <taxon>Bacteria</taxon>
        <taxon>Pseudomonadati</taxon>
        <taxon>Pseudomonadota</taxon>
        <taxon>Gammaproteobacteria</taxon>
        <taxon>Chromatiales</taxon>
        <taxon>Chromatiaceae</taxon>
        <taxon>Thiocystis</taxon>
    </lineage>
</organism>
<dbReference type="STRING" id="765911.Thivi_2676"/>
<dbReference type="Pfam" id="PF07277">
    <property type="entry name" value="SapC"/>
    <property type="match status" value="1"/>
</dbReference>
<evidence type="ECO:0000313" key="1">
    <source>
        <dbReference type="EMBL" id="AFL74595.1"/>
    </source>
</evidence>
<reference evidence="1 2" key="1">
    <citation type="submission" date="2012-06" db="EMBL/GenBank/DDBJ databases">
        <title>Complete sequence of Thiocystis violascens DSM 198.</title>
        <authorList>
            <consortium name="US DOE Joint Genome Institute"/>
            <person name="Lucas S."/>
            <person name="Han J."/>
            <person name="Lapidus A."/>
            <person name="Cheng J.-F."/>
            <person name="Goodwin L."/>
            <person name="Pitluck S."/>
            <person name="Peters L."/>
            <person name="Ovchinnikova G."/>
            <person name="Teshima H."/>
            <person name="Detter J.C."/>
            <person name="Han C."/>
            <person name="Tapia R."/>
            <person name="Land M."/>
            <person name="Hauser L."/>
            <person name="Kyrpides N."/>
            <person name="Ivanova N."/>
            <person name="Pagani I."/>
            <person name="Vogl K."/>
            <person name="Liu Z."/>
            <person name="Frigaard N.-U."/>
            <person name="Bryant D."/>
            <person name="Woyke T."/>
        </authorList>
    </citation>
    <scope>NUCLEOTIDE SEQUENCE [LARGE SCALE GENOMIC DNA]</scope>
    <source>
        <strain evidence="2">ATCC 17096 / DSM 198 / 6111</strain>
    </source>
</reference>
<protein>
    <submittedName>
        <fullName evidence="1">SapC</fullName>
    </submittedName>
</protein>
<dbReference type="AlphaFoldDB" id="I3YC77"/>